<dbReference type="STRING" id="1225564.AA309_25345"/>
<dbReference type="SUPFAM" id="SSF118310">
    <property type="entry name" value="AN1-like Zinc finger"/>
    <property type="match status" value="1"/>
</dbReference>
<keyword evidence="2" id="KW-1185">Reference proteome</keyword>
<reference evidence="1 2" key="1">
    <citation type="submission" date="2015-05" db="EMBL/GenBank/DDBJ databases">
        <title>Draft genome sequence of Microvirga vignae strain BR3299, a novel nitrogen fixing bacteria isolated from Brazil semi-aired region.</title>
        <authorList>
            <person name="Zilli J.E."/>
            <person name="Passos S.R."/>
            <person name="Leite J."/>
            <person name="Baldani J.I."/>
            <person name="Xavier G.R."/>
            <person name="Rumjaneck N.G."/>
            <person name="Simoes-Araujo J.L."/>
        </authorList>
    </citation>
    <scope>NUCLEOTIDE SEQUENCE [LARGE SCALE GENOMIC DNA]</scope>
    <source>
        <strain evidence="1 2">BR3299</strain>
    </source>
</reference>
<sequence length="89" mass="9854">MLEEGLGTNGTIGTACGVPADEIRMRFKWIAHRLAEEHGRDAERARSDAGVILNIELLNDVRLAPVQTDTHRCFVCDESIGLVACWCRC</sequence>
<dbReference type="InterPro" id="IPR035896">
    <property type="entry name" value="AN1-like_Znf"/>
</dbReference>
<dbReference type="Proteomes" id="UP000035489">
    <property type="component" value="Unassembled WGS sequence"/>
</dbReference>
<protein>
    <submittedName>
        <fullName evidence="1">Uncharacterized protein</fullName>
    </submittedName>
</protein>
<organism evidence="1 2">
    <name type="scientific">Microvirga vignae</name>
    <dbReference type="NCBI Taxonomy" id="1225564"/>
    <lineage>
        <taxon>Bacteria</taxon>
        <taxon>Pseudomonadati</taxon>
        <taxon>Pseudomonadota</taxon>
        <taxon>Alphaproteobacteria</taxon>
        <taxon>Hyphomicrobiales</taxon>
        <taxon>Methylobacteriaceae</taxon>
        <taxon>Microvirga</taxon>
    </lineage>
</organism>
<accession>A0A0H1R673</accession>
<dbReference type="EMBL" id="LCYG01000081">
    <property type="protein sequence ID" value="KLK90534.1"/>
    <property type="molecule type" value="Genomic_DNA"/>
</dbReference>
<proteinExistence type="predicted"/>
<dbReference type="AlphaFoldDB" id="A0A0H1R673"/>
<name>A0A0H1R673_9HYPH</name>
<comment type="caution">
    <text evidence="1">The sequence shown here is derived from an EMBL/GenBank/DDBJ whole genome shotgun (WGS) entry which is preliminary data.</text>
</comment>
<evidence type="ECO:0000313" key="1">
    <source>
        <dbReference type="EMBL" id="KLK90534.1"/>
    </source>
</evidence>
<evidence type="ECO:0000313" key="2">
    <source>
        <dbReference type="Proteomes" id="UP000035489"/>
    </source>
</evidence>
<dbReference type="PATRIC" id="fig|1225564.3.peg.6630"/>
<gene>
    <name evidence="1" type="ORF">AA309_25345</name>
</gene>